<evidence type="ECO:0000256" key="3">
    <source>
        <dbReference type="ARBA" id="ARBA00022448"/>
    </source>
</evidence>
<dbReference type="PANTHER" id="PTHR13890:SF0">
    <property type="entry name" value="MAGNESIUM TRANSPORTER MRS2 HOMOLOG, MITOCHONDRIAL"/>
    <property type="match status" value="1"/>
</dbReference>
<keyword evidence="10" id="KW-0496">Mitochondrion</keyword>
<dbReference type="CDD" id="cd12823">
    <property type="entry name" value="Mrs2_Mfm1p-like"/>
    <property type="match status" value="1"/>
</dbReference>
<sequence length="522" mass="57722">MYGRAVRSTASSSNPTRFLPTPRFSAPALLPVRIASFHACSARTYDHSSRHAPNARSPVRRGEEGRKDIAYTRHELLADWHSYARKVSPLDVQWKGKDQIEAQYLVIKADGTVTEPQDKLSKQDVIDTYGLLPRDLRSLDAHLLDVRPALVVCQRSLILCTPIVRAIISHNEIVLIGSDRHNPICNPEDAREMADAVVKVMEFLEMSGSATGKKHSPPYELRALEALLLLTVRGLKNVVSELQERVYRTVPQLRFGVSPAELRDLLECKRAVEDCLLAGRGTQSALSQVLGEDEDLVGMYLSDKAAGKVRDIEDHQQAELLLEYYERRLDEASESCERLRTLLDEIDSNISLVLASTRVRLQNLELQTAIGTLSLGAGATIAAFFGMNLTSHIEEHPSAFYWCVGATSTLMLGITAISWVRLIRARRSQLFLRSSLRQEGDQAPTRTWRAGPVGAVSGGSSEHPRGTSATNGRDVDVHKMIELETGQSSPSEVLGGIAEEAKPDDMGEKSKNPMRRKDGTTL</sequence>
<dbReference type="GO" id="GO:0045016">
    <property type="term" value="P:mitochondrial magnesium ion transmembrane transport"/>
    <property type="evidence" value="ECO:0007669"/>
    <property type="project" value="TreeGrafter"/>
</dbReference>
<dbReference type="Pfam" id="PF22099">
    <property type="entry name" value="MRS2-like"/>
    <property type="match status" value="1"/>
</dbReference>
<feature type="transmembrane region" description="Helical" evidence="10">
    <location>
        <begin position="368"/>
        <end position="387"/>
    </location>
</feature>
<keyword evidence="7 10" id="KW-1133">Transmembrane helix</keyword>
<dbReference type="OrthoDB" id="10251508at2759"/>
<evidence type="ECO:0000313" key="13">
    <source>
        <dbReference type="EMBL" id="POY74627.1"/>
    </source>
</evidence>
<evidence type="ECO:0000256" key="12">
    <source>
        <dbReference type="SAM" id="MobiDB-lite"/>
    </source>
</evidence>
<gene>
    <name evidence="13" type="ORF">BMF94_2388</name>
</gene>
<name>A0A2S5BCX8_9BASI</name>
<keyword evidence="8 10" id="KW-0406">Ion transport</keyword>
<evidence type="ECO:0000256" key="9">
    <source>
        <dbReference type="ARBA" id="ARBA00023136"/>
    </source>
</evidence>
<dbReference type="PANTHER" id="PTHR13890">
    <property type="entry name" value="RNA SPLICING PROTEIN MRS2, MITOCHONDRIAL"/>
    <property type="match status" value="1"/>
</dbReference>
<dbReference type="Proteomes" id="UP000237144">
    <property type="component" value="Unassembled WGS sequence"/>
</dbReference>
<evidence type="ECO:0000256" key="10">
    <source>
        <dbReference type="RuleBase" id="RU366042"/>
    </source>
</evidence>
<feature type="transmembrane region" description="Helical" evidence="10">
    <location>
        <begin position="399"/>
        <end position="423"/>
    </location>
</feature>
<evidence type="ECO:0000256" key="7">
    <source>
        <dbReference type="ARBA" id="ARBA00022989"/>
    </source>
</evidence>
<dbReference type="Gene3D" id="1.20.58.340">
    <property type="entry name" value="Magnesium transport protein CorA, transmembrane region"/>
    <property type="match status" value="1"/>
</dbReference>
<dbReference type="GO" id="GO:0005743">
    <property type="term" value="C:mitochondrial inner membrane"/>
    <property type="evidence" value="ECO:0007669"/>
    <property type="project" value="UniProtKB-SubCell"/>
</dbReference>
<keyword evidence="10" id="KW-0999">Mitochondrion inner membrane</keyword>
<organism evidence="13 14">
    <name type="scientific">Rhodotorula taiwanensis</name>
    <dbReference type="NCBI Taxonomy" id="741276"/>
    <lineage>
        <taxon>Eukaryota</taxon>
        <taxon>Fungi</taxon>
        <taxon>Dikarya</taxon>
        <taxon>Basidiomycota</taxon>
        <taxon>Pucciniomycotina</taxon>
        <taxon>Microbotryomycetes</taxon>
        <taxon>Sporidiobolales</taxon>
        <taxon>Sporidiobolaceae</taxon>
        <taxon>Rhodotorula</taxon>
    </lineage>
</organism>
<feature type="compositionally biased region" description="Basic and acidic residues" evidence="12">
    <location>
        <begin position="473"/>
        <end position="482"/>
    </location>
</feature>
<evidence type="ECO:0000256" key="8">
    <source>
        <dbReference type="ARBA" id="ARBA00023065"/>
    </source>
</evidence>
<keyword evidence="14" id="KW-1185">Reference proteome</keyword>
<dbReference type="InterPro" id="IPR039204">
    <property type="entry name" value="MRS2-like"/>
</dbReference>
<evidence type="ECO:0000313" key="14">
    <source>
        <dbReference type="Proteomes" id="UP000237144"/>
    </source>
</evidence>
<keyword evidence="9 10" id="KW-0472">Membrane</keyword>
<keyword evidence="11" id="KW-0175">Coiled coil</keyword>
<keyword evidence="6" id="KW-0809">Transit peptide</keyword>
<feature type="compositionally biased region" description="Basic and acidic residues" evidence="12">
    <location>
        <begin position="499"/>
        <end position="522"/>
    </location>
</feature>
<keyword evidence="3 10" id="KW-0813">Transport</keyword>
<evidence type="ECO:0000256" key="4">
    <source>
        <dbReference type="ARBA" id="ARBA00022692"/>
    </source>
</evidence>
<comment type="similarity">
    <text evidence="2 10">Belongs to the CorA metal ion transporter (MIT) (TC 1.A.35) family.</text>
</comment>
<comment type="subcellular location">
    <subcellularLocation>
        <location evidence="1">Membrane</location>
        <topology evidence="1">Multi-pass membrane protein</topology>
    </subcellularLocation>
    <subcellularLocation>
        <location evidence="10">Mitochondrion inner membrane</location>
        <topology evidence="10">Multi-pass membrane protein</topology>
    </subcellularLocation>
</comment>
<keyword evidence="4 10" id="KW-0812">Transmembrane</keyword>
<evidence type="ECO:0000256" key="5">
    <source>
        <dbReference type="ARBA" id="ARBA00022842"/>
    </source>
</evidence>
<feature type="coiled-coil region" evidence="11">
    <location>
        <begin position="315"/>
        <end position="349"/>
    </location>
</feature>
<proteinExistence type="inferred from homology"/>
<evidence type="ECO:0000256" key="1">
    <source>
        <dbReference type="ARBA" id="ARBA00004141"/>
    </source>
</evidence>
<dbReference type="GO" id="GO:0015095">
    <property type="term" value="F:magnesium ion transmembrane transporter activity"/>
    <property type="evidence" value="ECO:0007669"/>
    <property type="project" value="TreeGrafter"/>
</dbReference>
<keyword evidence="5 10" id="KW-0460">Magnesium</keyword>
<dbReference type="EMBL" id="PJQD01000023">
    <property type="protein sequence ID" value="POY74627.1"/>
    <property type="molecule type" value="Genomic_DNA"/>
</dbReference>
<evidence type="ECO:0000256" key="11">
    <source>
        <dbReference type="SAM" id="Coils"/>
    </source>
</evidence>
<reference evidence="13 14" key="1">
    <citation type="journal article" date="2018" name="Front. Microbiol.">
        <title>Prospects for Fungal Bioremediation of Acidic Radioactive Waste Sites: Characterization and Genome Sequence of Rhodotorula taiwanensis MD1149.</title>
        <authorList>
            <person name="Tkavc R."/>
            <person name="Matrosova V.Y."/>
            <person name="Grichenko O.E."/>
            <person name="Gostincar C."/>
            <person name="Volpe R.P."/>
            <person name="Klimenkova P."/>
            <person name="Gaidamakova E.K."/>
            <person name="Zhou C.E."/>
            <person name="Stewart B.J."/>
            <person name="Lyman M.G."/>
            <person name="Malfatti S.A."/>
            <person name="Rubinfeld B."/>
            <person name="Courtot M."/>
            <person name="Singh J."/>
            <person name="Dalgard C.L."/>
            <person name="Hamilton T."/>
            <person name="Frey K.G."/>
            <person name="Gunde-Cimerman N."/>
            <person name="Dugan L."/>
            <person name="Daly M.J."/>
        </authorList>
    </citation>
    <scope>NUCLEOTIDE SEQUENCE [LARGE SCALE GENOMIC DNA]</scope>
    <source>
        <strain evidence="13 14">MD1149</strain>
    </source>
</reference>
<comment type="caution">
    <text evidence="13">The sequence shown here is derived from an EMBL/GenBank/DDBJ whole genome shotgun (WGS) entry which is preliminary data.</text>
</comment>
<feature type="region of interest" description="Disordered" evidence="12">
    <location>
        <begin position="441"/>
        <end position="522"/>
    </location>
</feature>
<evidence type="ECO:0000256" key="6">
    <source>
        <dbReference type="ARBA" id="ARBA00022946"/>
    </source>
</evidence>
<feature type="region of interest" description="Disordered" evidence="12">
    <location>
        <begin position="45"/>
        <end position="65"/>
    </location>
</feature>
<dbReference type="Gene3D" id="2.40.128.330">
    <property type="match status" value="1"/>
</dbReference>
<dbReference type="AlphaFoldDB" id="A0A2S5BCX8"/>
<feature type="compositionally biased region" description="Low complexity" evidence="12">
    <location>
        <begin position="450"/>
        <end position="461"/>
    </location>
</feature>
<accession>A0A2S5BCX8</accession>
<evidence type="ECO:0000256" key="2">
    <source>
        <dbReference type="ARBA" id="ARBA00009765"/>
    </source>
</evidence>
<protein>
    <recommendedName>
        <fullName evidence="10">Magnesium transporter</fullName>
    </recommendedName>
</protein>